<organism evidence="1">
    <name type="scientific">marine sediment metagenome</name>
    <dbReference type="NCBI Taxonomy" id="412755"/>
    <lineage>
        <taxon>unclassified sequences</taxon>
        <taxon>metagenomes</taxon>
        <taxon>ecological metagenomes</taxon>
    </lineage>
</organism>
<name>A0A0F9S7X5_9ZZZZ</name>
<gene>
    <name evidence="1" type="ORF">LCGC14_0807080</name>
</gene>
<dbReference type="SUPFAM" id="SSF48452">
    <property type="entry name" value="TPR-like"/>
    <property type="match status" value="1"/>
</dbReference>
<protein>
    <submittedName>
        <fullName evidence="1">Uncharacterized protein</fullName>
    </submittedName>
</protein>
<reference evidence="1" key="1">
    <citation type="journal article" date="2015" name="Nature">
        <title>Complex archaea that bridge the gap between prokaryotes and eukaryotes.</title>
        <authorList>
            <person name="Spang A."/>
            <person name="Saw J.H."/>
            <person name="Jorgensen S.L."/>
            <person name="Zaremba-Niedzwiedzka K."/>
            <person name="Martijn J."/>
            <person name="Lind A.E."/>
            <person name="van Eijk R."/>
            <person name="Schleper C."/>
            <person name="Guy L."/>
            <person name="Ettema T.J."/>
        </authorList>
    </citation>
    <scope>NUCLEOTIDE SEQUENCE</scope>
</reference>
<dbReference type="InterPro" id="IPR011990">
    <property type="entry name" value="TPR-like_helical_dom_sf"/>
</dbReference>
<sequence length="396" mass="43260">MILSRFLVAAALFSGLSAAPLIAETSSERQTLFQAMLRHPSDPDLMLQYARQAVKEQDFEAAVATLERLIDRDPASVEARSELAAAYFALGANEVALYHLKILQGSDALTPDQQKLMARYANEAQDRNAKSSFSGFAQAGFAVLGDNGKVGATASLGLVHRYDPNGPSGTVFITTLRADYLDFGSSSTTGQRSVAFTYGPSLRLAGTQYGPVLRPYLAVRSTNDNKIAFDRDAIGFGVSLEAPLTQSWSTFANLEGGKIRYDASTVDGNYVDGQLGLIWFLGRDASVRSSVISQKVDIADPLIESDFRAARVDIQKRLRPSFASYDWKISGFVQTETESFTSGREDKVKRVGAALQAYISETVYINSEVQYYDRNSNVVGFEKSEPLFSITVGMEF</sequence>
<accession>A0A0F9S7X5</accession>
<evidence type="ECO:0000313" key="1">
    <source>
        <dbReference type="EMBL" id="KKN33111.1"/>
    </source>
</evidence>
<dbReference type="EMBL" id="LAZR01002204">
    <property type="protein sequence ID" value="KKN33111.1"/>
    <property type="molecule type" value="Genomic_DNA"/>
</dbReference>
<dbReference type="Gene3D" id="1.25.40.10">
    <property type="entry name" value="Tetratricopeptide repeat domain"/>
    <property type="match status" value="1"/>
</dbReference>
<comment type="caution">
    <text evidence="1">The sequence shown here is derived from an EMBL/GenBank/DDBJ whole genome shotgun (WGS) entry which is preliminary data.</text>
</comment>
<dbReference type="Pfam" id="PF14559">
    <property type="entry name" value="TPR_19"/>
    <property type="match status" value="1"/>
</dbReference>
<proteinExistence type="predicted"/>
<dbReference type="AlphaFoldDB" id="A0A0F9S7X5"/>